<evidence type="ECO:0000256" key="6">
    <source>
        <dbReference type="SAM" id="SignalP"/>
    </source>
</evidence>
<keyword evidence="8" id="KW-1185">Reference proteome</keyword>
<dbReference type="PIRSF" id="PIRSF000027">
    <property type="entry name" value="Cytc_c_prime"/>
    <property type="match status" value="1"/>
</dbReference>
<dbReference type="InterPro" id="IPR010980">
    <property type="entry name" value="Cyt_c/b562"/>
</dbReference>
<feature type="signal peptide" evidence="6">
    <location>
        <begin position="1"/>
        <end position="24"/>
    </location>
</feature>
<organism evidence="7 8">
    <name type="scientific">Tropicimonas omnivorans</name>
    <dbReference type="NCBI Taxonomy" id="3075590"/>
    <lineage>
        <taxon>Bacteria</taxon>
        <taxon>Pseudomonadati</taxon>
        <taxon>Pseudomonadota</taxon>
        <taxon>Alphaproteobacteria</taxon>
        <taxon>Rhodobacterales</taxon>
        <taxon>Roseobacteraceae</taxon>
        <taxon>Tropicimonas</taxon>
    </lineage>
</organism>
<dbReference type="Pfam" id="PF01322">
    <property type="entry name" value="Cytochrom_C_2"/>
    <property type="match status" value="1"/>
</dbReference>
<evidence type="ECO:0000256" key="1">
    <source>
        <dbReference type="ARBA" id="ARBA00022448"/>
    </source>
</evidence>
<accession>A0ABU3DIJ3</accession>
<sequence length="154" mass="15589">MLITRLASLTLAGAVALSPLTATAQDGEAAIEAREGAMNVLGLSLGTIGGMAKGDVEYDADAATAAAENLAAIASLNLGPLFPEGTSSDDVEDSRALPAVWTEWDEFQSQWDDLGAAADGLVDVAADGQEGLGAALGPIGQACGSCHRQFRQSN</sequence>
<dbReference type="InterPro" id="IPR012127">
    <property type="entry name" value="Cyt_c_prime"/>
</dbReference>
<reference evidence="7 8" key="1">
    <citation type="submission" date="2023-09" db="EMBL/GenBank/DDBJ databases">
        <authorList>
            <person name="Rey-Velasco X."/>
        </authorList>
    </citation>
    <scope>NUCLEOTIDE SEQUENCE [LARGE SCALE GENOMIC DNA]</scope>
    <source>
        <strain evidence="7 8">F158</strain>
    </source>
</reference>
<evidence type="ECO:0000313" key="8">
    <source>
        <dbReference type="Proteomes" id="UP001265259"/>
    </source>
</evidence>
<name>A0ABU3DIJ3_9RHOB</name>
<keyword evidence="3" id="KW-0479">Metal-binding</keyword>
<feature type="chain" id="PRO_5046785893" evidence="6">
    <location>
        <begin position="25"/>
        <end position="154"/>
    </location>
</feature>
<dbReference type="Gene3D" id="1.20.120.10">
    <property type="entry name" value="Cytochrome c/b562"/>
    <property type="match status" value="1"/>
</dbReference>
<dbReference type="EMBL" id="JAVRHL010000003">
    <property type="protein sequence ID" value="MDT0683523.1"/>
    <property type="molecule type" value="Genomic_DNA"/>
</dbReference>
<evidence type="ECO:0000256" key="5">
    <source>
        <dbReference type="ARBA" id="ARBA00023004"/>
    </source>
</evidence>
<keyword evidence="1" id="KW-0813">Transport</keyword>
<dbReference type="InterPro" id="IPR002321">
    <property type="entry name" value="Cyt_c_II"/>
</dbReference>
<dbReference type="PROSITE" id="PS51009">
    <property type="entry name" value="CYTCII"/>
    <property type="match status" value="1"/>
</dbReference>
<gene>
    <name evidence="7" type="ORF">RM543_12570</name>
</gene>
<keyword evidence="6" id="KW-0732">Signal</keyword>
<keyword evidence="5" id="KW-0408">Iron</keyword>
<evidence type="ECO:0000313" key="7">
    <source>
        <dbReference type="EMBL" id="MDT0683523.1"/>
    </source>
</evidence>
<evidence type="ECO:0000256" key="3">
    <source>
        <dbReference type="ARBA" id="ARBA00022723"/>
    </source>
</evidence>
<keyword evidence="2" id="KW-0349">Heme</keyword>
<dbReference type="Proteomes" id="UP001265259">
    <property type="component" value="Unassembled WGS sequence"/>
</dbReference>
<proteinExistence type="predicted"/>
<dbReference type="RefSeq" id="WP_311692159.1">
    <property type="nucleotide sequence ID" value="NZ_JAVRHL010000003.1"/>
</dbReference>
<evidence type="ECO:0000256" key="2">
    <source>
        <dbReference type="ARBA" id="ARBA00022617"/>
    </source>
</evidence>
<dbReference type="SUPFAM" id="SSF47175">
    <property type="entry name" value="Cytochromes"/>
    <property type="match status" value="1"/>
</dbReference>
<comment type="caution">
    <text evidence="7">The sequence shown here is derived from an EMBL/GenBank/DDBJ whole genome shotgun (WGS) entry which is preliminary data.</text>
</comment>
<protein>
    <submittedName>
        <fullName evidence="7">Cytochrome c</fullName>
    </submittedName>
</protein>
<keyword evidence="4" id="KW-0249">Electron transport</keyword>
<evidence type="ECO:0000256" key="4">
    <source>
        <dbReference type="ARBA" id="ARBA00022982"/>
    </source>
</evidence>